<organism evidence="3">
    <name type="scientific">Gongylonema pulchrum</name>
    <dbReference type="NCBI Taxonomy" id="637853"/>
    <lineage>
        <taxon>Eukaryota</taxon>
        <taxon>Metazoa</taxon>
        <taxon>Ecdysozoa</taxon>
        <taxon>Nematoda</taxon>
        <taxon>Chromadorea</taxon>
        <taxon>Rhabditida</taxon>
        <taxon>Spirurina</taxon>
        <taxon>Spiruromorpha</taxon>
        <taxon>Spiruroidea</taxon>
        <taxon>Gongylonematidae</taxon>
        <taxon>Gongylonema</taxon>
    </lineage>
</organism>
<proteinExistence type="predicted"/>
<keyword evidence="2" id="KW-1185">Reference proteome</keyword>
<accession>A0A183DAE4</accession>
<sequence>MQSRANRSDTQARRNLDVRPFNENRRRLILRNRGDRETRSIINSVIRDRADEPKIPSARRHIDRAIQCNCQEDLWAPEAGVLDQNNTQCLLQGSMAACDGADEFYCMALDVKQATQFQIS</sequence>
<evidence type="ECO:0000313" key="2">
    <source>
        <dbReference type="Proteomes" id="UP000271098"/>
    </source>
</evidence>
<name>A0A183DAE4_9BILA</name>
<dbReference type="EMBL" id="UYRT01012356">
    <property type="protein sequence ID" value="VDK51741.1"/>
    <property type="molecule type" value="Genomic_DNA"/>
</dbReference>
<dbReference type="AlphaFoldDB" id="A0A183DAE4"/>
<dbReference type="Proteomes" id="UP000271098">
    <property type="component" value="Unassembled WGS sequence"/>
</dbReference>
<evidence type="ECO:0000313" key="3">
    <source>
        <dbReference type="WBParaSite" id="GPUH_0000569301-mRNA-1"/>
    </source>
</evidence>
<reference evidence="1 2" key="2">
    <citation type="submission" date="2018-11" db="EMBL/GenBank/DDBJ databases">
        <authorList>
            <consortium name="Pathogen Informatics"/>
        </authorList>
    </citation>
    <scope>NUCLEOTIDE SEQUENCE [LARGE SCALE GENOMIC DNA]</scope>
</reference>
<evidence type="ECO:0000313" key="1">
    <source>
        <dbReference type="EMBL" id="VDK51741.1"/>
    </source>
</evidence>
<gene>
    <name evidence="1" type="ORF">GPUH_LOCUS5685</name>
</gene>
<protein>
    <submittedName>
        <fullName evidence="1 3">Uncharacterized protein</fullName>
    </submittedName>
</protein>
<reference evidence="3" key="1">
    <citation type="submission" date="2016-06" db="UniProtKB">
        <authorList>
            <consortium name="WormBaseParasite"/>
        </authorList>
    </citation>
    <scope>IDENTIFICATION</scope>
</reference>
<dbReference type="WBParaSite" id="GPUH_0000569301-mRNA-1">
    <property type="protein sequence ID" value="GPUH_0000569301-mRNA-1"/>
    <property type="gene ID" value="GPUH_0000569301"/>
</dbReference>